<dbReference type="InterPro" id="IPR036188">
    <property type="entry name" value="FAD/NAD-bd_sf"/>
</dbReference>
<reference evidence="7 8" key="1">
    <citation type="submission" date="2019-03" db="EMBL/GenBank/DDBJ databases">
        <title>Genomic Encyclopedia of Type Strains, Phase IV (KMG-IV): sequencing the most valuable type-strain genomes for metagenomic binning, comparative biology and taxonomic classification.</title>
        <authorList>
            <person name="Goeker M."/>
        </authorList>
    </citation>
    <scope>NUCLEOTIDE SEQUENCE [LARGE SCALE GENOMIC DNA]</scope>
    <source>
        <strain evidence="7 8">DSM 28697</strain>
    </source>
</reference>
<dbReference type="PANTHER" id="PTHR13847">
    <property type="entry name" value="SARCOSINE DEHYDROGENASE-RELATED"/>
    <property type="match status" value="1"/>
</dbReference>
<dbReference type="Proteomes" id="UP000295632">
    <property type="component" value="Unassembled WGS sequence"/>
</dbReference>
<dbReference type="EMBL" id="SNYJ01000003">
    <property type="protein sequence ID" value="TDQ41685.1"/>
    <property type="molecule type" value="Genomic_DNA"/>
</dbReference>
<dbReference type="EC" id="1.4.3.19" evidence="5"/>
<dbReference type="GO" id="GO:0043799">
    <property type="term" value="F:glycine oxidase activity"/>
    <property type="evidence" value="ECO:0007669"/>
    <property type="project" value="UniProtKB-EC"/>
</dbReference>
<evidence type="ECO:0000256" key="5">
    <source>
        <dbReference type="ARBA" id="ARBA00050018"/>
    </source>
</evidence>
<dbReference type="SUPFAM" id="SSF51905">
    <property type="entry name" value="FAD/NAD(P)-binding domain"/>
    <property type="match status" value="1"/>
</dbReference>
<dbReference type="Gene3D" id="3.30.9.10">
    <property type="entry name" value="D-Amino Acid Oxidase, subunit A, domain 2"/>
    <property type="match status" value="1"/>
</dbReference>
<evidence type="ECO:0000256" key="2">
    <source>
        <dbReference type="ARBA" id="ARBA00022977"/>
    </source>
</evidence>
<evidence type="ECO:0000259" key="6">
    <source>
        <dbReference type="Pfam" id="PF01266"/>
    </source>
</evidence>
<name>A0A4R6UAH0_9BACI</name>
<dbReference type="AlphaFoldDB" id="A0A4R6UAH0"/>
<proteinExistence type="predicted"/>
<dbReference type="PANTHER" id="PTHR13847:SF289">
    <property type="entry name" value="GLYCINE OXIDASE"/>
    <property type="match status" value="1"/>
</dbReference>
<keyword evidence="8" id="KW-1185">Reference proteome</keyword>
<dbReference type="NCBIfam" id="TIGR02352">
    <property type="entry name" value="thiamin_ThiO"/>
    <property type="match status" value="1"/>
</dbReference>
<organism evidence="7 8">
    <name type="scientific">Aureibacillus halotolerans</name>
    <dbReference type="NCBI Taxonomy" id="1508390"/>
    <lineage>
        <taxon>Bacteria</taxon>
        <taxon>Bacillati</taxon>
        <taxon>Bacillota</taxon>
        <taxon>Bacilli</taxon>
        <taxon>Bacillales</taxon>
        <taxon>Bacillaceae</taxon>
        <taxon>Aureibacillus</taxon>
    </lineage>
</organism>
<evidence type="ECO:0000256" key="3">
    <source>
        <dbReference type="ARBA" id="ARBA00023002"/>
    </source>
</evidence>
<dbReference type="InterPro" id="IPR006076">
    <property type="entry name" value="FAD-dep_OxRdtase"/>
</dbReference>
<keyword evidence="3" id="KW-0560">Oxidoreductase</keyword>
<evidence type="ECO:0000256" key="1">
    <source>
        <dbReference type="ARBA" id="ARBA00004948"/>
    </source>
</evidence>
<keyword evidence="2" id="KW-0784">Thiamine biosynthesis</keyword>
<sequence>MRQTVNIVGGGVIGLSVAFEARSKGWDVRVFDQSNFGGQASGAAAGMLAPYSEVEEDPDAFFVLCQESLKLFPQWKKRVVDAGGMDFEYMESGSLHAFFHEADVLAAKTTMAWQKKFQVDSELWDGRSLAERVPALSSSVLGAVYRPEEAHIYAPDYVKSLHRACLATGVECFEHRKVTPTAANNGDIIVKSRCYEADVLVICSGAWAKEWEDTLSLEIPVYPIRGQICAYRGAPGALPHIVFSSQGYLVQKGDGTIVAGATEDIAGFETSVTEKGVGRLLRWVPKVMPSLEGLVPFHQWAGLRPATMDGYPLLGHTDDCSAILFACGHYRNGILLSPVTAKLIGELLTKISMPRDYEVAFHPGRFNRK</sequence>
<dbReference type="GO" id="GO:0009229">
    <property type="term" value="P:thiamine diphosphate biosynthetic process"/>
    <property type="evidence" value="ECO:0007669"/>
    <property type="project" value="UniProtKB-UniPathway"/>
</dbReference>
<evidence type="ECO:0000313" key="8">
    <source>
        <dbReference type="Proteomes" id="UP000295632"/>
    </source>
</evidence>
<comment type="pathway">
    <text evidence="1">Cofactor biosynthesis; thiamine diphosphate biosynthesis.</text>
</comment>
<dbReference type="GO" id="GO:0005737">
    <property type="term" value="C:cytoplasm"/>
    <property type="evidence" value="ECO:0007669"/>
    <property type="project" value="TreeGrafter"/>
</dbReference>
<dbReference type="GO" id="GO:0009228">
    <property type="term" value="P:thiamine biosynthetic process"/>
    <property type="evidence" value="ECO:0007669"/>
    <property type="project" value="UniProtKB-KW"/>
</dbReference>
<dbReference type="SUPFAM" id="SSF54373">
    <property type="entry name" value="FAD-linked reductases, C-terminal domain"/>
    <property type="match status" value="1"/>
</dbReference>
<dbReference type="Gene3D" id="3.50.50.60">
    <property type="entry name" value="FAD/NAD(P)-binding domain"/>
    <property type="match status" value="1"/>
</dbReference>
<dbReference type="Pfam" id="PF01266">
    <property type="entry name" value="DAO"/>
    <property type="match status" value="1"/>
</dbReference>
<dbReference type="InterPro" id="IPR012727">
    <property type="entry name" value="Gly_oxidase_ThiO"/>
</dbReference>
<dbReference type="UniPathway" id="UPA00060"/>
<evidence type="ECO:0000313" key="7">
    <source>
        <dbReference type="EMBL" id="TDQ41685.1"/>
    </source>
</evidence>
<dbReference type="GO" id="GO:0050660">
    <property type="term" value="F:flavin adenine dinucleotide binding"/>
    <property type="evidence" value="ECO:0007669"/>
    <property type="project" value="InterPro"/>
</dbReference>
<evidence type="ECO:0000256" key="4">
    <source>
        <dbReference type="ARBA" id="ARBA00049872"/>
    </source>
</evidence>
<protein>
    <recommendedName>
        <fullName evidence="5">glycine oxidase</fullName>
        <ecNumber evidence="5">1.4.3.19</ecNumber>
    </recommendedName>
</protein>
<feature type="domain" description="FAD dependent oxidoreductase" evidence="6">
    <location>
        <begin position="6"/>
        <end position="347"/>
    </location>
</feature>
<comment type="caution">
    <text evidence="7">The sequence shown here is derived from an EMBL/GenBank/DDBJ whole genome shotgun (WGS) entry which is preliminary data.</text>
</comment>
<accession>A0A4R6UAH0</accession>
<gene>
    <name evidence="7" type="ORF">EV213_103267</name>
</gene>
<dbReference type="OrthoDB" id="9794226at2"/>
<comment type="catalytic activity">
    <reaction evidence="4">
        <text>glycine + O2 + H2O = glyoxylate + H2O2 + NH4(+)</text>
        <dbReference type="Rhea" id="RHEA:11532"/>
        <dbReference type="ChEBI" id="CHEBI:15377"/>
        <dbReference type="ChEBI" id="CHEBI:15379"/>
        <dbReference type="ChEBI" id="CHEBI:16240"/>
        <dbReference type="ChEBI" id="CHEBI:28938"/>
        <dbReference type="ChEBI" id="CHEBI:36655"/>
        <dbReference type="ChEBI" id="CHEBI:57305"/>
        <dbReference type="EC" id="1.4.3.19"/>
    </reaction>
</comment>